<dbReference type="GO" id="GO:0000976">
    <property type="term" value="F:transcription cis-regulatory region binding"/>
    <property type="evidence" value="ECO:0007669"/>
    <property type="project" value="TreeGrafter"/>
</dbReference>
<gene>
    <name evidence="5" type="ORF">H8711_12490</name>
</gene>
<dbReference type="InterPro" id="IPR000843">
    <property type="entry name" value="HTH_LacI"/>
</dbReference>
<dbReference type="InterPro" id="IPR028082">
    <property type="entry name" value="Peripla_BP_I"/>
</dbReference>
<accession>A0A926E242</accession>
<sequence>MAVTIRQIAVVAGVSRGTVDRVLHNRPGVKPEIAEHVRKISQDLGYEPNRAGKILAARKQPLKIGCFLPGVGNPFFSDVMKGFRRAEAEFSDFGITIELSEVKGYDVRVHIKAIKELVASGCQALCVSTIDTPEMREYLDGLIQSGIPVVAVNTDLSKTKRLCYVGCDYVEAGRTAAGLLSLMTTEQLNLLIITGSLKMKGHNERIRGFSRTLREKKVPYKLVEVFESLDNDDHAYQKTLEALQAHPEINCVYIVAAGVAGICRAIQELGLERKLHVLSHDQIEVTCQLVREGVIDFTIGQEPEEQGYRSIQPLFNYFMSDRRSVPDDYITNTVIKIKENLS</sequence>
<dbReference type="PROSITE" id="PS50932">
    <property type="entry name" value="HTH_LACI_2"/>
    <property type="match status" value="1"/>
</dbReference>
<protein>
    <submittedName>
        <fullName evidence="5">LacI family DNA-binding transcriptional regulator</fullName>
    </submittedName>
</protein>
<dbReference type="PANTHER" id="PTHR30146:SF152">
    <property type="entry name" value="TRANSCRIPTIONAL REGULATORY PROTEIN"/>
    <property type="match status" value="1"/>
</dbReference>
<evidence type="ECO:0000256" key="1">
    <source>
        <dbReference type="ARBA" id="ARBA00023015"/>
    </source>
</evidence>
<keyword evidence="6" id="KW-1185">Reference proteome</keyword>
<dbReference type="SUPFAM" id="SSF53822">
    <property type="entry name" value="Periplasmic binding protein-like I"/>
    <property type="match status" value="1"/>
</dbReference>
<keyword evidence="3" id="KW-0804">Transcription</keyword>
<evidence type="ECO:0000259" key="4">
    <source>
        <dbReference type="PROSITE" id="PS50932"/>
    </source>
</evidence>
<comment type="caution">
    <text evidence="5">The sequence shown here is derived from an EMBL/GenBank/DDBJ whole genome shotgun (WGS) entry which is preliminary data.</text>
</comment>
<evidence type="ECO:0000256" key="3">
    <source>
        <dbReference type="ARBA" id="ARBA00023163"/>
    </source>
</evidence>
<feature type="domain" description="HTH lacI-type" evidence="4">
    <location>
        <begin position="3"/>
        <end position="57"/>
    </location>
</feature>
<proteinExistence type="predicted"/>
<dbReference type="InterPro" id="IPR010982">
    <property type="entry name" value="Lambda_DNA-bd_dom_sf"/>
</dbReference>
<dbReference type="Pfam" id="PF00356">
    <property type="entry name" value="LacI"/>
    <property type="match status" value="1"/>
</dbReference>
<dbReference type="CDD" id="cd06307">
    <property type="entry name" value="PBP1_sugar_binding"/>
    <property type="match status" value="1"/>
</dbReference>
<name>A0A926E242_9FIRM</name>
<evidence type="ECO:0000313" key="5">
    <source>
        <dbReference type="EMBL" id="MBC8547732.1"/>
    </source>
</evidence>
<dbReference type="SMART" id="SM00354">
    <property type="entry name" value="HTH_LACI"/>
    <property type="match status" value="1"/>
</dbReference>
<keyword evidence="2 5" id="KW-0238">DNA-binding</keyword>
<evidence type="ECO:0000256" key="2">
    <source>
        <dbReference type="ARBA" id="ARBA00023125"/>
    </source>
</evidence>
<dbReference type="Gene3D" id="1.10.260.40">
    <property type="entry name" value="lambda repressor-like DNA-binding domains"/>
    <property type="match status" value="1"/>
</dbReference>
<reference evidence="5" key="1">
    <citation type="submission" date="2020-08" db="EMBL/GenBank/DDBJ databases">
        <title>Genome public.</title>
        <authorList>
            <person name="Liu C."/>
            <person name="Sun Q."/>
        </authorList>
    </citation>
    <scope>NUCLEOTIDE SEQUENCE</scope>
    <source>
        <strain evidence="5">NSJ-31</strain>
    </source>
</reference>
<dbReference type="Pfam" id="PF13407">
    <property type="entry name" value="Peripla_BP_4"/>
    <property type="match status" value="1"/>
</dbReference>
<dbReference type="AlphaFoldDB" id="A0A926E242"/>
<dbReference type="GO" id="GO:0003700">
    <property type="term" value="F:DNA-binding transcription factor activity"/>
    <property type="evidence" value="ECO:0007669"/>
    <property type="project" value="TreeGrafter"/>
</dbReference>
<organism evidence="5 6">
    <name type="scientific">Ligaoa zhengdingensis</name>
    <dbReference type="NCBI Taxonomy" id="2763658"/>
    <lineage>
        <taxon>Bacteria</taxon>
        <taxon>Bacillati</taxon>
        <taxon>Bacillota</taxon>
        <taxon>Clostridia</taxon>
        <taxon>Eubacteriales</taxon>
        <taxon>Oscillospiraceae</taxon>
        <taxon>Ligaoa</taxon>
    </lineage>
</organism>
<dbReference type="Gene3D" id="3.40.50.2300">
    <property type="match status" value="2"/>
</dbReference>
<evidence type="ECO:0000313" key="6">
    <source>
        <dbReference type="Proteomes" id="UP000653127"/>
    </source>
</evidence>
<dbReference type="RefSeq" id="WP_249283760.1">
    <property type="nucleotide sequence ID" value="NZ_JACRST010000035.1"/>
</dbReference>
<dbReference type="EMBL" id="JACRST010000035">
    <property type="protein sequence ID" value="MBC8547732.1"/>
    <property type="molecule type" value="Genomic_DNA"/>
</dbReference>
<dbReference type="InterPro" id="IPR025997">
    <property type="entry name" value="SBP_2_dom"/>
</dbReference>
<dbReference type="PANTHER" id="PTHR30146">
    <property type="entry name" value="LACI-RELATED TRANSCRIPTIONAL REPRESSOR"/>
    <property type="match status" value="1"/>
</dbReference>
<dbReference type="SUPFAM" id="SSF47413">
    <property type="entry name" value="lambda repressor-like DNA-binding domains"/>
    <property type="match status" value="1"/>
</dbReference>
<dbReference type="CDD" id="cd01392">
    <property type="entry name" value="HTH_LacI"/>
    <property type="match status" value="1"/>
</dbReference>
<keyword evidence="1" id="KW-0805">Transcription regulation</keyword>
<dbReference type="Proteomes" id="UP000653127">
    <property type="component" value="Unassembled WGS sequence"/>
</dbReference>